<evidence type="ECO:0000313" key="4">
    <source>
        <dbReference type="EMBL" id="CAD9198810.1"/>
    </source>
</evidence>
<dbReference type="GO" id="GO:0007064">
    <property type="term" value="P:mitotic sister chromatid cohesion"/>
    <property type="evidence" value="ECO:0007669"/>
    <property type="project" value="InterPro"/>
</dbReference>
<dbReference type="PANTHER" id="PTHR12663">
    <property type="entry name" value="ANDROGEN INDUCED INHIBITOR OF PROLIFERATION AS3 / PDS5-RELATED"/>
    <property type="match status" value="1"/>
</dbReference>
<protein>
    <submittedName>
        <fullName evidence="4">Uncharacterized protein</fullName>
    </submittedName>
</protein>
<evidence type="ECO:0000256" key="2">
    <source>
        <dbReference type="ARBA" id="ARBA00023242"/>
    </source>
</evidence>
<dbReference type="GO" id="GO:0000785">
    <property type="term" value="C:chromatin"/>
    <property type="evidence" value="ECO:0007669"/>
    <property type="project" value="TreeGrafter"/>
</dbReference>
<feature type="region of interest" description="Disordered" evidence="3">
    <location>
        <begin position="231"/>
        <end position="266"/>
    </location>
</feature>
<evidence type="ECO:0000256" key="3">
    <source>
        <dbReference type="SAM" id="MobiDB-lite"/>
    </source>
</evidence>
<feature type="compositionally biased region" description="Basic residues" evidence="3">
    <location>
        <begin position="238"/>
        <end position="248"/>
    </location>
</feature>
<feature type="region of interest" description="Disordered" evidence="3">
    <location>
        <begin position="299"/>
        <end position="357"/>
    </location>
</feature>
<dbReference type="CDD" id="cd20404">
    <property type="entry name" value="Tudor_Agenet_AtEML-like"/>
    <property type="match status" value="1"/>
</dbReference>
<sequence length="416" mass="45717">MEKTDLEREREELMARNKARMTELNLMFAGSKLTGAFGAAKPRPVGATPKRRPAALLGPSRKSARMEGARAKGVGLSLAESDADWLDEEDEWLEEDDSEPRQHRVKRNLPRETVYTGAREYQLPDAIVDGRNLGRNRSCHVCTQCVASWRGNFSTPLACATCPKIFCSRCLFHINGADDLENVYDFVEEHQGRWSCFYCTETCACQDPALKGLPKIDRHKSRGWVGVSGGRVGAVRKPSSRRGAKRAPRPVADSPSSAMHENAKEEEPVISAACGQACAAEGVAVMTTAEGAALLSSPLQESMDSGKSEASAVLTPSSRRPVNAKEIQSPTLDAEVHDKEASRSQSPGNSTRSNQQQWEGVMAVGRRVKAYWPAEQSWFTGVVESYNHRTATHRILYDDGDFEMVGLPDDTVLFTD</sequence>
<reference evidence="4" key="1">
    <citation type="submission" date="2021-01" db="EMBL/GenBank/DDBJ databases">
        <authorList>
            <person name="Corre E."/>
            <person name="Pelletier E."/>
            <person name="Niang G."/>
            <person name="Scheremetjew M."/>
            <person name="Finn R."/>
            <person name="Kale V."/>
            <person name="Holt S."/>
            <person name="Cochrane G."/>
            <person name="Meng A."/>
            <person name="Brown T."/>
            <person name="Cohen L."/>
        </authorList>
    </citation>
    <scope>NUCLEOTIDE SEQUENCE</scope>
    <source>
        <strain evidence="4">PLY429</strain>
    </source>
</reference>
<feature type="region of interest" description="Disordered" evidence="3">
    <location>
        <begin position="37"/>
        <end position="68"/>
    </location>
</feature>
<dbReference type="Gene3D" id="2.30.30.140">
    <property type="match status" value="1"/>
</dbReference>
<feature type="compositionally biased region" description="Polar residues" evidence="3">
    <location>
        <begin position="314"/>
        <end position="331"/>
    </location>
</feature>
<evidence type="ECO:0000256" key="1">
    <source>
        <dbReference type="ARBA" id="ARBA00004123"/>
    </source>
</evidence>
<dbReference type="InterPro" id="IPR039776">
    <property type="entry name" value="Pds5"/>
</dbReference>
<feature type="compositionally biased region" description="Polar residues" evidence="3">
    <location>
        <begin position="343"/>
        <end position="357"/>
    </location>
</feature>
<dbReference type="GO" id="GO:0005634">
    <property type="term" value="C:nucleus"/>
    <property type="evidence" value="ECO:0007669"/>
    <property type="project" value="UniProtKB-SubCell"/>
</dbReference>
<dbReference type="SUPFAM" id="SSF63748">
    <property type="entry name" value="Tudor/PWWP/MBT"/>
    <property type="match status" value="1"/>
</dbReference>
<proteinExistence type="predicted"/>
<name>A0A7S1SHG8_9CHLO</name>
<dbReference type="GO" id="GO:0006281">
    <property type="term" value="P:DNA repair"/>
    <property type="evidence" value="ECO:0007669"/>
    <property type="project" value="TreeGrafter"/>
</dbReference>
<accession>A0A7S1SHG8</accession>
<keyword evidence="2" id="KW-0539">Nucleus</keyword>
<comment type="subcellular location">
    <subcellularLocation>
        <location evidence="1">Nucleus</location>
    </subcellularLocation>
</comment>
<dbReference type="PANTHER" id="PTHR12663:SF0">
    <property type="entry name" value="PRECOCIOUS DISSOCIATION OF SISTERS 5, ISOFORM A"/>
    <property type="match status" value="1"/>
</dbReference>
<organism evidence="4">
    <name type="scientific">Tetraselmis chuii</name>
    <dbReference type="NCBI Taxonomy" id="63592"/>
    <lineage>
        <taxon>Eukaryota</taxon>
        <taxon>Viridiplantae</taxon>
        <taxon>Chlorophyta</taxon>
        <taxon>core chlorophytes</taxon>
        <taxon>Chlorodendrophyceae</taxon>
        <taxon>Chlorodendrales</taxon>
        <taxon>Chlorodendraceae</taxon>
        <taxon>Tetraselmis</taxon>
    </lineage>
</organism>
<gene>
    <name evidence="4" type="ORF">TCHU04912_LOCUS1043</name>
</gene>
<dbReference type="EMBL" id="HBGG01001905">
    <property type="protein sequence ID" value="CAD9198810.1"/>
    <property type="molecule type" value="Transcribed_RNA"/>
</dbReference>
<dbReference type="AlphaFoldDB" id="A0A7S1SHG8"/>